<sequence>MFELTLGPEEKRVRRTRRRDPVARFKPDKAAQLDAVAGCPELQVPAGHLCRDVGRWVERLDTSRVEAGYSSLGRHGYHPKRVLAVWVYASLIGLHYATEVARAMRTDAAFRLLSGGHAYSEGVLKRFRQQQEALFQDALEQTVRLAGHAGLLDAQDLAVDSVRLRAHGSTKQVRTLHRSKERLEELARQDVDALEPQARQVHAAKVHKHTEAVRLCQQRGASSVVLTSPAAALMKFPSGAGLPGHRATVAACGQQARLVVGVLLDAAAVDYGHLEDAVREARRVLLKAGMPQQACLQVAADAGYGSKADLVFAQSEASWVDVLVAEPQAAGEPTGAGGLFGRNDFRLDAAERSVLCPAGRKMRGPLYDKAHGYDRFVGVGCDVCPLKPQCTRGRERNVTVDWDFERARASMRQRMAQPGARQRYNRRIATVEPVFSSLEDAMGYRRVSSRLPQTVKAEVLLKLLAHNLSRLITRQRLVLVLFRLS</sequence>
<dbReference type="EMBL" id="JAAIYO010000011">
    <property type="protein sequence ID" value="MBE4752221.1"/>
    <property type="molecule type" value="Genomic_DNA"/>
</dbReference>
<dbReference type="InterPro" id="IPR025668">
    <property type="entry name" value="Tnp_DDE_dom"/>
</dbReference>
<feature type="domain" description="Transposase DDE" evidence="2">
    <location>
        <begin position="355"/>
        <end position="472"/>
    </location>
</feature>
<dbReference type="InterPro" id="IPR047629">
    <property type="entry name" value="IS1182_transpos"/>
</dbReference>
<name>A0ABR9PWA8_9BACT</name>
<protein>
    <submittedName>
        <fullName evidence="3">IS1182 family transposase</fullName>
    </submittedName>
</protein>
<comment type="caution">
    <text evidence="3">The sequence shown here is derived from an EMBL/GenBank/DDBJ whole genome shotgun (WGS) entry which is preliminary data.</text>
</comment>
<dbReference type="Pfam" id="PF05598">
    <property type="entry name" value="DUF772"/>
    <property type="match status" value="1"/>
</dbReference>
<dbReference type="PANTHER" id="PTHR33408:SF4">
    <property type="entry name" value="TRANSPOSASE DDE DOMAIN-CONTAINING PROTEIN"/>
    <property type="match status" value="1"/>
</dbReference>
<proteinExistence type="predicted"/>
<evidence type="ECO:0000259" key="2">
    <source>
        <dbReference type="Pfam" id="PF13751"/>
    </source>
</evidence>
<organism evidence="3 4">
    <name type="scientific">Corallococcus soli</name>
    <dbReference type="NCBI Taxonomy" id="2710757"/>
    <lineage>
        <taxon>Bacteria</taxon>
        <taxon>Pseudomonadati</taxon>
        <taxon>Myxococcota</taxon>
        <taxon>Myxococcia</taxon>
        <taxon>Myxococcales</taxon>
        <taxon>Cystobacterineae</taxon>
        <taxon>Myxococcaceae</taxon>
        <taxon>Corallococcus</taxon>
    </lineage>
</organism>
<evidence type="ECO:0000313" key="4">
    <source>
        <dbReference type="Proteomes" id="UP001516472"/>
    </source>
</evidence>
<reference evidence="3 4" key="1">
    <citation type="submission" date="2020-02" db="EMBL/GenBank/DDBJ databases">
        <authorList>
            <person name="Babadi Z.K."/>
            <person name="Risdian C."/>
            <person name="Ebrahimipour G.H."/>
            <person name="Wink J."/>
        </authorList>
    </citation>
    <scope>NUCLEOTIDE SEQUENCE [LARGE SCALE GENOMIC DNA]</scope>
    <source>
        <strain evidence="3 4">ZKHCc1 1396</strain>
    </source>
</reference>
<dbReference type="InterPro" id="IPR008490">
    <property type="entry name" value="Transposase_InsH_N"/>
</dbReference>
<dbReference type="Pfam" id="PF13751">
    <property type="entry name" value="DDE_Tnp_1_6"/>
    <property type="match status" value="1"/>
</dbReference>
<keyword evidence="4" id="KW-1185">Reference proteome</keyword>
<accession>A0ABR9PWA8</accession>
<gene>
    <name evidence="3" type="ORF">G4177_29060</name>
</gene>
<evidence type="ECO:0000259" key="1">
    <source>
        <dbReference type="Pfam" id="PF05598"/>
    </source>
</evidence>
<dbReference type="NCBIfam" id="NF033551">
    <property type="entry name" value="transpos_IS1182"/>
    <property type="match status" value="1"/>
</dbReference>
<dbReference type="PANTHER" id="PTHR33408">
    <property type="entry name" value="TRANSPOSASE"/>
    <property type="match status" value="1"/>
</dbReference>
<evidence type="ECO:0000313" key="3">
    <source>
        <dbReference type="EMBL" id="MBE4752221.1"/>
    </source>
</evidence>
<dbReference type="Proteomes" id="UP001516472">
    <property type="component" value="Unassembled WGS sequence"/>
</dbReference>
<feature type="domain" description="Transposase InsH N-terminal" evidence="1">
    <location>
        <begin position="43"/>
        <end position="129"/>
    </location>
</feature>